<protein>
    <recommendedName>
        <fullName evidence="3">DUF4259 domain-containing protein</fullName>
    </recommendedName>
</protein>
<evidence type="ECO:0000313" key="1">
    <source>
        <dbReference type="EMBL" id="GAA3020148.1"/>
    </source>
</evidence>
<proteinExistence type="predicted"/>
<dbReference type="EMBL" id="BAAAWD010000014">
    <property type="protein sequence ID" value="GAA3020148.1"/>
    <property type="molecule type" value="Genomic_DNA"/>
</dbReference>
<evidence type="ECO:0000313" key="2">
    <source>
        <dbReference type="Proteomes" id="UP001499930"/>
    </source>
</evidence>
<name>A0ABP6KPD0_9ACTN</name>
<gene>
    <name evidence="1" type="ORF">GCM10017559_50640</name>
</gene>
<dbReference type="RefSeq" id="WP_344899514.1">
    <property type="nucleotide sequence ID" value="NZ_BAAAWD010000014.1"/>
</dbReference>
<keyword evidence="2" id="KW-1185">Reference proteome</keyword>
<comment type="caution">
    <text evidence="1">The sequence shown here is derived from an EMBL/GenBank/DDBJ whole genome shotgun (WGS) entry which is preliminary data.</text>
</comment>
<dbReference type="Pfam" id="PF14078">
    <property type="entry name" value="DUF4259"/>
    <property type="match status" value="1"/>
</dbReference>
<organism evidence="1 2">
    <name type="scientific">Streptosporangium longisporum</name>
    <dbReference type="NCBI Taxonomy" id="46187"/>
    <lineage>
        <taxon>Bacteria</taxon>
        <taxon>Bacillati</taxon>
        <taxon>Actinomycetota</taxon>
        <taxon>Actinomycetes</taxon>
        <taxon>Streptosporangiales</taxon>
        <taxon>Streptosporangiaceae</taxon>
        <taxon>Streptosporangium</taxon>
    </lineage>
</organism>
<dbReference type="InterPro" id="IPR025355">
    <property type="entry name" value="DUF4259"/>
</dbReference>
<dbReference type="Proteomes" id="UP001499930">
    <property type="component" value="Unassembled WGS sequence"/>
</dbReference>
<reference evidence="2" key="1">
    <citation type="journal article" date="2019" name="Int. J. Syst. Evol. Microbiol.">
        <title>The Global Catalogue of Microorganisms (GCM) 10K type strain sequencing project: providing services to taxonomists for standard genome sequencing and annotation.</title>
        <authorList>
            <consortium name="The Broad Institute Genomics Platform"/>
            <consortium name="The Broad Institute Genome Sequencing Center for Infectious Disease"/>
            <person name="Wu L."/>
            <person name="Ma J."/>
        </authorList>
    </citation>
    <scope>NUCLEOTIDE SEQUENCE [LARGE SCALE GENOMIC DNA]</scope>
    <source>
        <strain evidence="2">JCM 3106</strain>
    </source>
</reference>
<sequence>MGTWDLGPFDNDTAADFSGRLDKADEDKREELIREALARAAGTTDYLDFDDAAEALAAAALVAAQRPGGEAVLSPYGPKKPLPVLPAELGGLAVQALDRVMAEPSELLELWSAEGAGDLWRTSVLRLRNILLADGEGGASS</sequence>
<evidence type="ECO:0008006" key="3">
    <source>
        <dbReference type="Google" id="ProtNLM"/>
    </source>
</evidence>
<accession>A0ABP6KPD0</accession>